<dbReference type="InterPro" id="IPR050582">
    <property type="entry name" value="HAD-like_SerB"/>
</dbReference>
<dbReference type="GO" id="GO:0000287">
    <property type="term" value="F:magnesium ion binding"/>
    <property type="evidence" value="ECO:0007669"/>
    <property type="project" value="TreeGrafter"/>
</dbReference>
<dbReference type="RefSeq" id="WP_167224726.1">
    <property type="nucleotide sequence ID" value="NZ_JAAQPH010000008.1"/>
</dbReference>
<reference evidence="12" key="1">
    <citation type="submission" date="2020-03" db="EMBL/GenBank/DDBJ databases">
        <title>Genome of Pelagibius litoralis DSM 21314T.</title>
        <authorList>
            <person name="Wang G."/>
        </authorList>
    </citation>
    <scope>NUCLEOTIDE SEQUENCE</scope>
    <source>
        <strain evidence="12">DSM 21314</strain>
    </source>
</reference>
<keyword evidence="6 12" id="KW-0378">Hydrolase</keyword>
<evidence type="ECO:0000313" key="13">
    <source>
        <dbReference type="Proteomes" id="UP000761264"/>
    </source>
</evidence>
<dbReference type="Gene3D" id="3.40.50.1000">
    <property type="entry name" value="HAD superfamily/HAD-like"/>
    <property type="match status" value="1"/>
</dbReference>
<feature type="signal peptide" evidence="11">
    <location>
        <begin position="1"/>
        <end position="22"/>
    </location>
</feature>
<dbReference type="AlphaFoldDB" id="A0A967EXM2"/>
<keyword evidence="4" id="KW-0028">Amino-acid biosynthesis</keyword>
<dbReference type="SUPFAM" id="SSF56784">
    <property type="entry name" value="HAD-like"/>
    <property type="match status" value="1"/>
</dbReference>
<gene>
    <name evidence="12" type="ORF">HBA54_11825</name>
</gene>
<dbReference type="GO" id="GO:0005737">
    <property type="term" value="C:cytoplasm"/>
    <property type="evidence" value="ECO:0007669"/>
    <property type="project" value="TreeGrafter"/>
</dbReference>
<comment type="pathway">
    <text evidence="2">Amino-acid biosynthesis; L-serine biosynthesis; L-serine from 3-phospho-D-glycerate: step 3/3.</text>
</comment>
<evidence type="ECO:0000256" key="7">
    <source>
        <dbReference type="ARBA" id="ARBA00022842"/>
    </source>
</evidence>
<dbReference type="EC" id="3.1.3.3" evidence="3"/>
<keyword evidence="11" id="KW-0732">Signal</keyword>
<evidence type="ECO:0000256" key="2">
    <source>
        <dbReference type="ARBA" id="ARBA00005135"/>
    </source>
</evidence>
<keyword evidence="5" id="KW-0479">Metal-binding</keyword>
<evidence type="ECO:0000313" key="12">
    <source>
        <dbReference type="EMBL" id="NIA69280.1"/>
    </source>
</evidence>
<evidence type="ECO:0000256" key="4">
    <source>
        <dbReference type="ARBA" id="ARBA00022605"/>
    </source>
</evidence>
<dbReference type="PANTHER" id="PTHR43344:SF2">
    <property type="entry name" value="PHOSPHOSERINE PHOSPHATASE"/>
    <property type="match status" value="1"/>
</dbReference>
<dbReference type="GO" id="GO:0036424">
    <property type="term" value="F:L-phosphoserine phosphatase activity"/>
    <property type="evidence" value="ECO:0007669"/>
    <property type="project" value="TreeGrafter"/>
</dbReference>
<dbReference type="EMBL" id="JAAQPH010000008">
    <property type="protein sequence ID" value="NIA69280.1"/>
    <property type="molecule type" value="Genomic_DNA"/>
</dbReference>
<dbReference type="InterPro" id="IPR023214">
    <property type="entry name" value="HAD_sf"/>
</dbReference>
<keyword evidence="8" id="KW-0718">Serine biosynthesis</keyword>
<comment type="cofactor">
    <cofactor evidence="1">
        <name>Mg(2+)</name>
        <dbReference type="ChEBI" id="CHEBI:18420"/>
    </cofactor>
</comment>
<dbReference type="InterPro" id="IPR036412">
    <property type="entry name" value="HAD-like_sf"/>
</dbReference>
<evidence type="ECO:0000256" key="1">
    <source>
        <dbReference type="ARBA" id="ARBA00001946"/>
    </source>
</evidence>
<accession>A0A967EXM2</accession>
<evidence type="ECO:0000256" key="10">
    <source>
        <dbReference type="ARBA" id="ARBA00048523"/>
    </source>
</evidence>
<comment type="catalytic activity">
    <reaction evidence="9">
        <text>O-phospho-L-serine + H2O = L-serine + phosphate</text>
        <dbReference type="Rhea" id="RHEA:21208"/>
        <dbReference type="ChEBI" id="CHEBI:15377"/>
        <dbReference type="ChEBI" id="CHEBI:33384"/>
        <dbReference type="ChEBI" id="CHEBI:43474"/>
        <dbReference type="ChEBI" id="CHEBI:57524"/>
        <dbReference type="EC" id="3.1.3.3"/>
    </reaction>
</comment>
<evidence type="ECO:0000256" key="6">
    <source>
        <dbReference type="ARBA" id="ARBA00022801"/>
    </source>
</evidence>
<proteinExistence type="predicted"/>
<evidence type="ECO:0000256" key="9">
    <source>
        <dbReference type="ARBA" id="ARBA00048138"/>
    </source>
</evidence>
<evidence type="ECO:0000256" key="8">
    <source>
        <dbReference type="ARBA" id="ARBA00023299"/>
    </source>
</evidence>
<keyword evidence="13" id="KW-1185">Reference proteome</keyword>
<protein>
    <recommendedName>
        <fullName evidence="3">phosphoserine phosphatase</fullName>
        <ecNumber evidence="3">3.1.3.3</ecNumber>
    </recommendedName>
</protein>
<dbReference type="GO" id="GO:0006564">
    <property type="term" value="P:L-serine biosynthetic process"/>
    <property type="evidence" value="ECO:0007669"/>
    <property type="project" value="UniProtKB-KW"/>
</dbReference>
<name>A0A967EXM2_9PROT</name>
<comment type="caution">
    <text evidence="12">The sequence shown here is derived from an EMBL/GenBank/DDBJ whole genome shotgun (WGS) entry which is preliminary data.</text>
</comment>
<organism evidence="12 13">
    <name type="scientific">Pelagibius litoralis</name>
    <dbReference type="NCBI Taxonomy" id="374515"/>
    <lineage>
        <taxon>Bacteria</taxon>
        <taxon>Pseudomonadati</taxon>
        <taxon>Pseudomonadota</taxon>
        <taxon>Alphaproteobacteria</taxon>
        <taxon>Rhodospirillales</taxon>
        <taxon>Rhodovibrionaceae</taxon>
        <taxon>Pelagibius</taxon>
    </lineage>
</organism>
<evidence type="ECO:0000256" key="5">
    <source>
        <dbReference type="ARBA" id="ARBA00022723"/>
    </source>
</evidence>
<evidence type="ECO:0000256" key="3">
    <source>
        <dbReference type="ARBA" id="ARBA00012640"/>
    </source>
</evidence>
<dbReference type="Proteomes" id="UP000761264">
    <property type="component" value="Unassembled WGS sequence"/>
</dbReference>
<sequence>MMYLRSLLLAVAVSQLSGVAVADPLPSWNTGLTKSAILSFVERVTDADGGNYVPPSERIAVFDNDGTLWSEQPMYFQLIYALDRVRALAPQHPEWVDNPVLKAAMDGDVEGVLSNGKAGLMEVVMVSHAGMTVEDFKAAVRDWLAKARHPRSGRAYDEMVYQPMLELLSYLRAEGFKTFIVSGGGVDFIRVFAEEVYGIPPERVVGSSIKAAFEQASGAASLRKMPALDFIDDKAGKPIAINLHIGRRPLAAFGNSDGDLQMLQYTTTGTGLRFGLIVRHSDAEREWIYDRDSHIGRLDKALDQAEAAGWTVVDMKRDWRVVYPFELE</sequence>
<evidence type="ECO:0000256" key="11">
    <source>
        <dbReference type="SAM" id="SignalP"/>
    </source>
</evidence>
<dbReference type="PANTHER" id="PTHR43344">
    <property type="entry name" value="PHOSPHOSERINE PHOSPHATASE"/>
    <property type="match status" value="1"/>
</dbReference>
<comment type="catalytic activity">
    <reaction evidence="10">
        <text>O-phospho-D-serine + H2O = D-serine + phosphate</text>
        <dbReference type="Rhea" id="RHEA:24873"/>
        <dbReference type="ChEBI" id="CHEBI:15377"/>
        <dbReference type="ChEBI" id="CHEBI:35247"/>
        <dbReference type="ChEBI" id="CHEBI:43474"/>
        <dbReference type="ChEBI" id="CHEBI:58680"/>
        <dbReference type="EC" id="3.1.3.3"/>
    </reaction>
</comment>
<feature type="chain" id="PRO_5037017004" description="phosphoserine phosphatase" evidence="11">
    <location>
        <begin position="23"/>
        <end position="328"/>
    </location>
</feature>
<keyword evidence="7" id="KW-0460">Magnesium</keyword>
<dbReference type="Pfam" id="PF12710">
    <property type="entry name" value="HAD"/>
    <property type="match status" value="1"/>
</dbReference>